<dbReference type="InterPro" id="IPR001005">
    <property type="entry name" value="SANT/Myb"/>
</dbReference>
<feature type="region of interest" description="Disordered" evidence="2">
    <location>
        <begin position="322"/>
        <end position="348"/>
    </location>
</feature>
<evidence type="ECO:0000313" key="5">
    <source>
        <dbReference type="Proteomes" id="UP001552299"/>
    </source>
</evidence>
<proteinExistence type="predicted"/>
<evidence type="ECO:0000256" key="1">
    <source>
        <dbReference type="SAM" id="Coils"/>
    </source>
</evidence>
<dbReference type="Pfam" id="PF13837">
    <property type="entry name" value="Myb_DNA-bind_4"/>
    <property type="match status" value="1"/>
</dbReference>
<feature type="region of interest" description="Disordered" evidence="2">
    <location>
        <begin position="14"/>
        <end position="71"/>
    </location>
</feature>
<comment type="caution">
    <text evidence="4">The sequence shown here is derived from an EMBL/GenBank/DDBJ whole genome shotgun (WGS) entry which is preliminary data.</text>
</comment>
<evidence type="ECO:0000313" key="4">
    <source>
        <dbReference type="EMBL" id="KAL0910635.1"/>
    </source>
</evidence>
<evidence type="ECO:0000256" key="2">
    <source>
        <dbReference type="SAM" id="MobiDB-lite"/>
    </source>
</evidence>
<dbReference type="PROSITE" id="PS50090">
    <property type="entry name" value="MYB_LIKE"/>
    <property type="match status" value="1"/>
</dbReference>
<feature type="domain" description="Myb-like" evidence="3">
    <location>
        <begin position="76"/>
        <end position="132"/>
    </location>
</feature>
<feature type="compositionally biased region" description="Polar residues" evidence="2">
    <location>
        <begin position="60"/>
        <end position="71"/>
    </location>
</feature>
<dbReference type="InterPro" id="IPR044822">
    <property type="entry name" value="Myb_DNA-bind_4"/>
</dbReference>
<accession>A0ABD0UCZ1</accession>
<name>A0ABD0UCZ1_DENTH</name>
<organism evidence="4 5">
    <name type="scientific">Dendrobium thyrsiflorum</name>
    <name type="common">Pinecone-like raceme dendrobium</name>
    <name type="synonym">Orchid</name>
    <dbReference type="NCBI Taxonomy" id="117978"/>
    <lineage>
        <taxon>Eukaryota</taxon>
        <taxon>Viridiplantae</taxon>
        <taxon>Streptophyta</taxon>
        <taxon>Embryophyta</taxon>
        <taxon>Tracheophyta</taxon>
        <taxon>Spermatophyta</taxon>
        <taxon>Magnoliopsida</taxon>
        <taxon>Liliopsida</taxon>
        <taxon>Asparagales</taxon>
        <taxon>Orchidaceae</taxon>
        <taxon>Epidendroideae</taxon>
        <taxon>Malaxideae</taxon>
        <taxon>Dendrobiinae</taxon>
        <taxon>Dendrobium</taxon>
    </lineage>
</organism>
<reference evidence="4 5" key="1">
    <citation type="journal article" date="2024" name="Plant Biotechnol. J.">
        <title>Dendrobium thyrsiflorum genome and its molecular insights into genes involved in important horticultural traits.</title>
        <authorList>
            <person name="Chen B."/>
            <person name="Wang J.Y."/>
            <person name="Zheng P.J."/>
            <person name="Li K.L."/>
            <person name="Liang Y.M."/>
            <person name="Chen X.F."/>
            <person name="Zhang C."/>
            <person name="Zhao X."/>
            <person name="He X."/>
            <person name="Zhang G.Q."/>
            <person name="Liu Z.J."/>
            <person name="Xu Q."/>
        </authorList>
    </citation>
    <scope>NUCLEOTIDE SEQUENCE [LARGE SCALE GENOMIC DNA]</scope>
    <source>
        <strain evidence="4">GZMU011</strain>
    </source>
</reference>
<dbReference type="EMBL" id="JANQDX010000016">
    <property type="protein sequence ID" value="KAL0910635.1"/>
    <property type="molecule type" value="Genomic_DNA"/>
</dbReference>
<feature type="coiled-coil region" evidence="1">
    <location>
        <begin position="486"/>
        <end position="513"/>
    </location>
</feature>
<keyword evidence="1" id="KW-0175">Coiled coil</keyword>
<dbReference type="PANTHER" id="PTHR33492">
    <property type="entry name" value="OSJNBA0043A12.37 PROTEIN-RELATED"/>
    <property type="match status" value="1"/>
</dbReference>
<dbReference type="AlphaFoldDB" id="A0ABD0UCZ1"/>
<dbReference type="Proteomes" id="UP001552299">
    <property type="component" value="Unassembled WGS sequence"/>
</dbReference>
<evidence type="ECO:0000259" key="3">
    <source>
        <dbReference type="PROSITE" id="PS50090"/>
    </source>
</evidence>
<dbReference type="PANTHER" id="PTHR33492:SF4">
    <property type="entry name" value="OS02G0174300 PROTEIN"/>
    <property type="match status" value="1"/>
</dbReference>
<sequence length="529" mass="58556">MQEAQPVVQALAAAHCNEDTTSHQSPSKRKIRVQPQSKHDNSSSQTPRSSQSKHDNSSSQTPRSSRYTRSQAAPDWTVQEVLVLLSEIVAIDEAWLKELSSYQRWKMISDSCMAMNVVRSSNQCKRKWEMLLDDYKKITKWEPQSSEDSYWLLPEDRKKVYGLPVSFQKEVFDAMDAVIQVQQQQSDSNNSDPERIISVHEFETSKMNADSETSVLCLPSVHEEEELVTTSKILEVEASTLKSPDKAFVLAGLHSTSTAVSIGDEITLSKIPKVQELTISSNSSEERLAVEELNITSKNLQIRTVVEELIATSKRPDVKELLSTSKSSEEGLEVVEPNTTSKNLGERPEAQDLITTSKSLEVENLITASKSPEANELITTSKSPEKALVMAVSVEEELITTSKSSELEELITTSKSSEKTSVITVFDQDQVELVPKSKSAEKARLITGKLQENAEHVCAILRGELQDGASHGPLPIDSLKPSLAETEFARRQADELIKALAELTNSLDELCDHINKRGCAGIVTVDSMA</sequence>
<dbReference type="Gene3D" id="1.10.10.60">
    <property type="entry name" value="Homeodomain-like"/>
    <property type="match status" value="1"/>
</dbReference>
<gene>
    <name evidence="4" type="ORF">M5K25_021637</name>
</gene>
<protein>
    <recommendedName>
        <fullName evidence="3">Myb-like domain-containing protein</fullName>
    </recommendedName>
</protein>
<keyword evidence="5" id="KW-1185">Reference proteome</keyword>